<organism evidence="1 2">
    <name type="scientific">Cyclotella atomus</name>
    <dbReference type="NCBI Taxonomy" id="382360"/>
    <lineage>
        <taxon>Eukaryota</taxon>
        <taxon>Sar</taxon>
        <taxon>Stramenopiles</taxon>
        <taxon>Ochrophyta</taxon>
        <taxon>Bacillariophyta</taxon>
        <taxon>Coscinodiscophyceae</taxon>
        <taxon>Thalassiosirophycidae</taxon>
        <taxon>Stephanodiscales</taxon>
        <taxon>Stephanodiscaceae</taxon>
        <taxon>Cyclotella</taxon>
    </lineage>
</organism>
<evidence type="ECO:0000313" key="2">
    <source>
        <dbReference type="Proteomes" id="UP001530400"/>
    </source>
</evidence>
<feature type="non-terminal residue" evidence="1">
    <location>
        <position position="1"/>
    </location>
</feature>
<evidence type="ECO:0000313" key="1">
    <source>
        <dbReference type="EMBL" id="KAL3775627.1"/>
    </source>
</evidence>
<reference evidence="1 2" key="1">
    <citation type="submission" date="2024-10" db="EMBL/GenBank/DDBJ databases">
        <title>Updated reference genomes for cyclostephanoid diatoms.</title>
        <authorList>
            <person name="Roberts W.R."/>
            <person name="Alverson A.J."/>
        </authorList>
    </citation>
    <scope>NUCLEOTIDE SEQUENCE [LARGE SCALE GENOMIC DNA]</scope>
    <source>
        <strain evidence="1 2">AJA010-31</strain>
    </source>
</reference>
<name>A0ABD3NKL0_9STRA</name>
<comment type="caution">
    <text evidence="1">The sequence shown here is derived from an EMBL/GenBank/DDBJ whole genome shotgun (WGS) entry which is preliminary data.</text>
</comment>
<proteinExistence type="predicted"/>
<protein>
    <recommendedName>
        <fullName evidence="3">Cyclin N-terminal domain-containing protein</fullName>
    </recommendedName>
</protein>
<gene>
    <name evidence="1" type="ORF">ACHAWO_001894</name>
</gene>
<dbReference type="Proteomes" id="UP001530400">
    <property type="component" value="Unassembled WGS sequence"/>
</dbReference>
<dbReference type="Gene3D" id="1.10.472.10">
    <property type="entry name" value="Cyclin-like"/>
    <property type="match status" value="1"/>
</dbReference>
<sequence length="352" mass="39431">IEVNHISKRERESLARLRKQVVAQKRQLKLKATMIARLLEKEALLFPLSLEPVFRSDPWREKVVHWFFSVVSALARNVPAGVQHPFDRATVHVSTALLDNYLASLPQERSARYRANRVAYQVLATTCLLLGIRLVHSHQRVEAIKLQQQQQRDIKDEPSGEMRRTGKLRDLQQANAANKDDSLELPNIRSILRISAASKSITEATVLTMVREITSSRVFPRSHSVTALDFIEVFGARNSSNITSSSNGSLLHLEPSQQRNANLLADLALYCSRCKPSIAACAAITVAMMRSAPEDVTSTRQLVFQAVFGEHDVSAMQSVRDVEIRLLEASTTLSRNGIMPRTLSSHVIPQEE</sequence>
<dbReference type="EMBL" id="JALLPJ020001146">
    <property type="protein sequence ID" value="KAL3775627.1"/>
    <property type="molecule type" value="Genomic_DNA"/>
</dbReference>
<evidence type="ECO:0008006" key="3">
    <source>
        <dbReference type="Google" id="ProtNLM"/>
    </source>
</evidence>
<accession>A0ABD3NKL0</accession>
<dbReference type="AlphaFoldDB" id="A0ABD3NKL0"/>
<keyword evidence="2" id="KW-1185">Reference proteome</keyword>